<dbReference type="InterPro" id="IPR020594">
    <property type="entry name" value="Ribosomal_bL9_bac/chp"/>
</dbReference>
<dbReference type="InterPro" id="IPR020069">
    <property type="entry name" value="Ribosomal_bL9_C"/>
</dbReference>
<dbReference type="Proteomes" id="UP000319776">
    <property type="component" value="Unassembled WGS sequence"/>
</dbReference>
<dbReference type="AlphaFoldDB" id="A0A501XBV0"/>
<comment type="similarity">
    <text evidence="1 7">Belongs to the bacterial ribosomal protein bL9 family.</text>
</comment>
<dbReference type="GO" id="GO:0019843">
    <property type="term" value="F:rRNA binding"/>
    <property type="evidence" value="ECO:0007669"/>
    <property type="project" value="UniProtKB-UniRule"/>
</dbReference>
<dbReference type="PANTHER" id="PTHR21368">
    <property type="entry name" value="50S RIBOSOMAL PROTEIN L9"/>
    <property type="match status" value="1"/>
</dbReference>
<dbReference type="GO" id="GO:0006412">
    <property type="term" value="P:translation"/>
    <property type="evidence" value="ECO:0007669"/>
    <property type="project" value="UniProtKB-UniRule"/>
</dbReference>
<evidence type="ECO:0000256" key="1">
    <source>
        <dbReference type="ARBA" id="ARBA00010605"/>
    </source>
</evidence>
<dbReference type="InterPro" id="IPR020070">
    <property type="entry name" value="Ribosomal_bL9_N"/>
</dbReference>
<comment type="caution">
    <text evidence="10">The sequence shown here is derived from an EMBL/GenBank/DDBJ whole genome shotgun (WGS) entry which is preliminary data.</text>
</comment>
<dbReference type="InterPro" id="IPR036791">
    <property type="entry name" value="Ribosomal_bL9_C_sf"/>
</dbReference>
<dbReference type="OrthoDB" id="9788336at2"/>
<gene>
    <name evidence="7 10" type="primary">rplI</name>
    <name evidence="10" type="ORF">FJO69_00455</name>
</gene>
<dbReference type="GO" id="GO:0005840">
    <property type="term" value="C:ribosome"/>
    <property type="evidence" value="ECO:0007669"/>
    <property type="project" value="UniProtKB-KW"/>
</dbReference>
<keyword evidence="2 7" id="KW-0699">rRNA-binding</keyword>
<keyword evidence="11" id="KW-1185">Reference proteome</keyword>
<protein>
    <recommendedName>
        <fullName evidence="6 7">Large ribosomal subunit protein bL9</fullName>
    </recommendedName>
</protein>
<evidence type="ECO:0000313" key="10">
    <source>
        <dbReference type="EMBL" id="TPE58065.1"/>
    </source>
</evidence>
<evidence type="ECO:0000256" key="2">
    <source>
        <dbReference type="ARBA" id="ARBA00022730"/>
    </source>
</evidence>
<feature type="domain" description="Ribosomal protein L9" evidence="8">
    <location>
        <begin position="1"/>
        <end position="45"/>
    </location>
</feature>
<reference evidence="10 11" key="1">
    <citation type="submission" date="2019-06" db="EMBL/GenBank/DDBJ databases">
        <title>Mycoplasma falconis type strain whole genome sequence.</title>
        <authorList>
            <person name="Spergser J."/>
        </authorList>
    </citation>
    <scope>NUCLEOTIDE SEQUENCE [LARGE SCALE GENOMIC DNA]</scope>
    <source>
        <strain evidence="10 11">ATCC 51372</strain>
    </source>
</reference>
<dbReference type="SUPFAM" id="SSF55658">
    <property type="entry name" value="L9 N-domain-like"/>
    <property type="match status" value="1"/>
</dbReference>
<dbReference type="Gene3D" id="3.40.5.10">
    <property type="entry name" value="Ribosomal protein L9, N-terminal domain"/>
    <property type="match status" value="1"/>
</dbReference>
<evidence type="ECO:0000256" key="3">
    <source>
        <dbReference type="ARBA" id="ARBA00022884"/>
    </source>
</evidence>
<dbReference type="InterPro" id="IPR000244">
    <property type="entry name" value="Ribosomal_bL9"/>
</dbReference>
<dbReference type="Pfam" id="PF01281">
    <property type="entry name" value="Ribosomal_L9_N"/>
    <property type="match status" value="1"/>
</dbReference>
<dbReference type="GO" id="GO:1990904">
    <property type="term" value="C:ribonucleoprotein complex"/>
    <property type="evidence" value="ECO:0007669"/>
    <property type="project" value="UniProtKB-KW"/>
</dbReference>
<dbReference type="GO" id="GO:0003735">
    <property type="term" value="F:structural constituent of ribosome"/>
    <property type="evidence" value="ECO:0007669"/>
    <property type="project" value="InterPro"/>
</dbReference>
<keyword evidence="5 7" id="KW-0687">Ribonucleoprotein</keyword>
<sequence length="144" mass="16310">MKVILIKNYQKNKVNDIIEVADGFAKNFLIKNGYAQPVNKQTMANLGRVKEKIAENLAEEIKKANEVKAEIEKQTIVFSLKSNGNIVHGSISHKAIEKELHKLNIRIPDHAMKGESYNTFGSHNVKIKLHPQVEATLKIIIREE</sequence>
<dbReference type="EMBL" id="VFSS01000001">
    <property type="protein sequence ID" value="TPE58065.1"/>
    <property type="molecule type" value="Genomic_DNA"/>
</dbReference>
<dbReference type="RefSeq" id="WP_140781038.1">
    <property type="nucleotide sequence ID" value="NZ_VFSS01000001.1"/>
</dbReference>
<dbReference type="Pfam" id="PF03948">
    <property type="entry name" value="Ribosomal_L9_C"/>
    <property type="match status" value="1"/>
</dbReference>
<evidence type="ECO:0000313" key="11">
    <source>
        <dbReference type="Proteomes" id="UP000319776"/>
    </source>
</evidence>
<dbReference type="InterPro" id="IPR009027">
    <property type="entry name" value="Ribosomal_bL9/RNase_H1_N"/>
</dbReference>
<feature type="domain" description="Large ribosomal subunit protein bL9 C-terminal" evidence="9">
    <location>
        <begin position="63"/>
        <end position="141"/>
    </location>
</feature>
<dbReference type="SUPFAM" id="SSF55653">
    <property type="entry name" value="Ribosomal protein L9 C-domain"/>
    <property type="match status" value="1"/>
</dbReference>
<name>A0A501XBV0_9BACT</name>
<evidence type="ECO:0000256" key="5">
    <source>
        <dbReference type="ARBA" id="ARBA00023274"/>
    </source>
</evidence>
<proteinExistence type="inferred from homology"/>
<dbReference type="Gene3D" id="3.10.430.100">
    <property type="entry name" value="Ribosomal protein L9, C-terminal domain"/>
    <property type="match status" value="1"/>
</dbReference>
<dbReference type="NCBIfam" id="TIGR00158">
    <property type="entry name" value="L9"/>
    <property type="match status" value="1"/>
</dbReference>
<evidence type="ECO:0000259" key="8">
    <source>
        <dbReference type="Pfam" id="PF01281"/>
    </source>
</evidence>
<evidence type="ECO:0000256" key="7">
    <source>
        <dbReference type="HAMAP-Rule" id="MF_00503"/>
    </source>
</evidence>
<evidence type="ECO:0000256" key="4">
    <source>
        <dbReference type="ARBA" id="ARBA00022980"/>
    </source>
</evidence>
<accession>A0A501XBV0</accession>
<comment type="function">
    <text evidence="7">Binds to the 23S rRNA.</text>
</comment>
<organism evidence="10 11">
    <name type="scientific">[Mycoplasma] falconis</name>
    <dbReference type="NCBI Taxonomy" id="92403"/>
    <lineage>
        <taxon>Bacteria</taxon>
        <taxon>Bacillati</taxon>
        <taxon>Mycoplasmatota</taxon>
        <taxon>Mycoplasmoidales</taxon>
        <taxon>Metamycoplasmataceae</taxon>
        <taxon>Metamycoplasma</taxon>
    </lineage>
</organism>
<evidence type="ECO:0000259" key="9">
    <source>
        <dbReference type="Pfam" id="PF03948"/>
    </source>
</evidence>
<dbReference type="InterPro" id="IPR036935">
    <property type="entry name" value="Ribosomal_bL9_N_sf"/>
</dbReference>
<keyword evidence="4 7" id="KW-0689">Ribosomal protein</keyword>
<evidence type="ECO:0000256" key="6">
    <source>
        <dbReference type="ARBA" id="ARBA00035292"/>
    </source>
</evidence>
<keyword evidence="3 7" id="KW-0694">RNA-binding</keyword>
<dbReference type="HAMAP" id="MF_00503">
    <property type="entry name" value="Ribosomal_bL9"/>
    <property type="match status" value="1"/>
</dbReference>